<protein>
    <submittedName>
        <fullName evidence="2">3286_t:CDS:1</fullName>
    </submittedName>
</protein>
<keyword evidence="3" id="KW-1185">Reference proteome</keyword>
<comment type="caution">
    <text evidence="2">The sequence shown here is derived from an EMBL/GenBank/DDBJ whole genome shotgun (WGS) entry which is preliminary data.</text>
</comment>
<evidence type="ECO:0000313" key="3">
    <source>
        <dbReference type="Proteomes" id="UP000789396"/>
    </source>
</evidence>
<evidence type="ECO:0000256" key="1">
    <source>
        <dbReference type="SAM" id="MobiDB-lite"/>
    </source>
</evidence>
<gene>
    <name evidence="2" type="ORF">RFULGI_LOCUS17583</name>
</gene>
<feature type="non-terminal residue" evidence="2">
    <location>
        <position position="1"/>
    </location>
</feature>
<dbReference type="EMBL" id="CAJVPZ010070108">
    <property type="protein sequence ID" value="CAG8799544.1"/>
    <property type="molecule type" value="Genomic_DNA"/>
</dbReference>
<feature type="compositionally biased region" description="Low complexity" evidence="1">
    <location>
        <begin position="1"/>
        <end position="23"/>
    </location>
</feature>
<name>A0A9N9JVN2_9GLOM</name>
<dbReference type="Proteomes" id="UP000789396">
    <property type="component" value="Unassembled WGS sequence"/>
</dbReference>
<feature type="region of interest" description="Disordered" evidence="1">
    <location>
        <begin position="1"/>
        <end position="34"/>
    </location>
</feature>
<dbReference type="AlphaFoldDB" id="A0A9N9JVN2"/>
<reference evidence="2" key="1">
    <citation type="submission" date="2021-06" db="EMBL/GenBank/DDBJ databases">
        <authorList>
            <person name="Kallberg Y."/>
            <person name="Tangrot J."/>
            <person name="Rosling A."/>
        </authorList>
    </citation>
    <scope>NUCLEOTIDE SEQUENCE</scope>
    <source>
        <strain evidence="2">IN212</strain>
    </source>
</reference>
<feature type="non-terminal residue" evidence="2">
    <location>
        <position position="56"/>
    </location>
</feature>
<accession>A0A9N9JVN2</accession>
<sequence length="56" mass="6205">MSQESENSIDTITSSSTDIATSNPARLNKKQKTDTELAQVTNLVNEELKYCDNLTL</sequence>
<evidence type="ECO:0000313" key="2">
    <source>
        <dbReference type="EMBL" id="CAG8799544.1"/>
    </source>
</evidence>
<organism evidence="2 3">
    <name type="scientific">Racocetra fulgida</name>
    <dbReference type="NCBI Taxonomy" id="60492"/>
    <lineage>
        <taxon>Eukaryota</taxon>
        <taxon>Fungi</taxon>
        <taxon>Fungi incertae sedis</taxon>
        <taxon>Mucoromycota</taxon>
        <taxon>Glomeromycotina</taxon>
        <taxon>Glomeromycetes</taxon>
        <taxon>Diversisporales</taxon>
        <taxon>Gigasporaceae</taxon>
        <taxon>Racocetra</taxon>
    </lineage>
</organism>
<proteinExistence type="predicted"/>